<dbReference type="Pfam" id="PF07250">
    <property type="entry name" value="Glyoxal_oxid_N"/>
    <property type="match status" value="1"/>
</dbReference>
<dbReference type="PANTHER" id="PTHR32208">
    <property type="entry name" value="SECRETED PROTEIN-RELATED"/>
    <property type="match status" value="1"/>
</dbReference>
<keyword evidence="1" id="KW-0732">Signal</keyword>
<feature type="domain" description="Glyoxal oxidase N-terminal" evidence="2">
    <location>
        <begin position="71"/>
        <end position="364"/>
    </location>
</feature>
<dbReference type="SUPFAM" id="SSF50965">
    <property type="entry name" value="Galactose oxidase, central domain"/>
    <property type="match status" value="2"/>
</dbReference>
<evidence type="ECO:0000259" key="2">
    <source>
        <dbReference type="Pfam" id="PF07250"/>
    </source>
</evidence>
<dbReference type="InterPro" id="IPR015202">
    <property type="entry name" value="GO-like_E_set"/>
</dbReference>
<evidence type="ECO:0000313" key="5">
    <source>
        <dbReference type="Proteomes" id="UP000623440"/>
    </source>
</evidence>
<dbReference type="Pfam" id="PF09118">
    <property type="entry name" value="GO-like_E_set"/>
    <property type="match status" value="1"/>
</dbReference>
<dbReference type="EMBL" id="JACJSI010000113">
    <property type="protein sequence ID" value="MBD2533763.1"/>
    <property type="molecule type" value="Genomic_DNA"/>
</dbReference>
<reference evidence="4 5" key="1">
    <citation type="journal article" date="2020" name="ISME J.">
        <title>Comparative genomics reveals insights into cyanobacterial evolution and habitat adaptation.</title>
        <authorList>
            <person name="Chen M.Y."/>
            <person name="Teng W.K."/>
            <person name="Zhao L."/>
            <person name="Hu C.X."/>
            <person name="Zhou Y.K."/>
            <person name="Han B.P."/>
            <person name="Song L.R."/>
            <person name="Shu W.S."/>
        </authorList>
    </citation>
    <scope>NUCLEOTIDE SEQUENCE [LARGE SCALE GENOMIC DNA]</scope>
    <source>
        <strain evidence="4 5">FACHB-838</strain>
    </source>
</reference>
<dbReference type="InterPro" id="IPR014756">
    <property type="entry name" value="Ig_E-set"/>
</dbReference>
<comment type="caution">
    <text evidence="4">The sequence shown here is derived from an EMBL/GenBank/DDBJ whole genome shotgun (WGS) entry which is preliminary data.</text>
</comment>
<organism evidence="4 5">
    <name type="scientific">Nostoc flagelliforme FACHB-838</name>
    <dbReference type="NCBI Taxonomy" id="2692904"/>
    <lineage>
        <taxon>Bacteria</taxon>
        <taxon>Bacillati</taxon>
        <taxon>Cyanobacteriota</taxon>
        <taxon>Cyanophyceae</taxon>
        <taxon>Nostocales</taxon>
        <taxon>Nostocaceae</taxon>
        <taxon>Nostoc</taxon>
    </lineage>
</organism>
<sequence length="476" mass="51011">MPWQVSSQIPINPIHAALGRTGKILFFGGSGNEPSQIAYDNSPEGVRLWNLSDGTFVTPTIPRDSSGNPIDIFCAAHSFRADGQLFVAGGTLQYDPFYGIADCFIFNFTANSGNGGWTKVASMRRGRWYPTVLTLGDGKIFTLSGLDVSGNLDRNPEIFNGSTGWNIFTQQTSAFALYAHLILLGSGKLFYTGAQLGGNNGVSPRILTLPSRFNRAIAEQSVSGLQTPDSANQAASVLLPPAQDQKVMIIGGGGGGVATNRVNIVNLSATTPTYTAAPSLLNARMHHNAVILPDRTVFVCNGSRGEEDISQSTLPAEIYNPATNTWTAVETPIVNGRVYHSVAVLLPDGRVVVAGGNPSRGTYENRIEIYSPAYISQTRPTISSAPATTNYGSTITIQTNQPATNTKLVHLIRPMAPTHGLDTEQRLVDTPISSRSGNSLTVQITSNRNIAPPGYYMLFVVDNNNIPSVARWIQLV</sequence>
<evidence type="ECO:0000259" key="3">
    <source>
        <dbReference type="Pfam" id="PF09118"/>
    </source>
</evidence>
<dbReference type="InterPro" id="IPR009880">
    <property type="entry name" value="Glyoxal_oxidase_N"/>
</dbReference>
<dbReference type="Gene3D" id="2.130.10.80">
    <property type="entry name" value="Galactose oxidase/kelch, beta-propeller"/>
    <property type="match status" value="1"/>
</dbReference>
<dbReference type="SUPFAM" id="SSF81296">
    <property type="entry name" value="E set domains"/>
    <property type="match status" value="1"/>
</dbReference>
<accession>A0ABR8DX81</accession>
<keyword evidence="5" id="KW-1185">Reference proteome</keyword>
<evidence type="ECO:0000313" key="4">
    <source>
        <dbReference type="EMBL" id="MBD2533763.1"/>
    </source>
</evidence>
<evidence type="ECO:0000256" key="1">
    <source>
        <dbReference type="ARBA" id="ARBA00022729"/>
    </source>
</evidence>
<dbReference type="Proteomes" id="UP000623440">
    <property type="component" value="Unassembled WGS sequence"/>
</dbReference>
<dbReference type="CDD" id="cd02851">
    <property type="entry name" value="E_set_GO_C"/>
    <property type="match status" value="1"/>
</dbReference>
<dbReference type="RefSeq" id="WP_190944312.1">
    <property type="nucleotide sequence ID" value="NZ_JACJSI010000113.1"/>
</dbReference>
<dbReference type="InterPro" id="IPR011043">
    <property type="entry name" value="Gal_Oxase/kelch_b-propeller"/>
</dbReference>
<feature type="domain" description="Galactose oxidase-like Early set" evidence="3">
    <location>
        <begin position="379"/>
        <end position="474"/>
    </location>
</feature>
<dbReference type="InterPro" id="IPR013783">
    <property type="entry name" value="Ig-like_fold"/>
</dbReference>
<dbReference type="PANTHER" id="PTHR32208:SF21">
    <property type="entry name" value="LOW QUALITY PROTEIN: ALDEHYDE OXIDASE GLOX-LIKE"/>
    <property type="match status" value="1"/>
</dbReference>
<protein>
    <submittedName>
        <fullName evidence="4">DUF1929 domain-containing protein</fullName>
    </submittedName>
</protein>
<dbReference type="Gene3D" id="2.60.40.10">
    <property type="entry name" value="Immunoglobulins"/>
    <property type="match status" value="1"/>
</dbReference>
<name>A0ABR8DX81_9NOSO</name>
<dbReference type="InterPro" id="IPR037293">
    <property type="entry name" value="Gal_Oxidase_central_sf"/>
</dbReference>
<gene>
    <name evidence="4" type="ORF">H6G97_31090</name>
</gene>
<proteinExistence type="predicted"/>